<evidence type="ECO:0000313" key="3">
    <source>
        <dbReference type="EMBL" id="BCT95241.1"/>
    </source>
</evidence>
<evidence type="ECO:0000313" key="4">
    <source>
        <dbReference type="Proteomes" id="UP000680514"/>
    </source>
</evidence>
<dbReference type="Gene3D" id="3.30.1330.60">
    <property type="entry name" value="OmpA-like domain"/>
    <property type="match status" value="1"/>
</dbReference>
<feature type="chain" id="PRO_5047394887" description="OmpA-like domain-containing protein" evidence="1">
    <location>
        <begin position="20"/>
        <end position="387"/>
    </location>
</feature>
<keyword evidence="1" id="KW-0732">Signal</keyword>
<dbReference type="Proteomes" id="UP000680514">
    <property type="component" value="Chromosome"/>
</dbReference>
<reference evidence="3 4" key="1">
    <citation type="submission" date="2021-03" db="EMBL/GenBank/DDBJ databases">
        <title>Complete Genome Sequences of Two Lysobacter Strains Isolated from Sea Water (Lysobacter caseinilyticus) and Soil (Lysobacter helvus) in South Korea.</title>
        <authorList>
            <person name="Watanabe Y."/>
            <person name="Arakawa K."/>
        </authorList>
    </citation>
    <scope>NUCLEOTIDE SEQUENCE [LARGE SCALE GENOMIC DNA]</scope>
    <source>
        <strain evidence="3 4">D10</strain>
    </source>
</reference>
<sequence length="387" mass="42105">MSVNYVFALLVMLLLSACATKPVAPATPLPFPQAVTQATDALMAQAQSGPAFLSFGSRGVVHDPTLDAESGQQTGVTRQLDTAIAAHIGARYKQFDVLPFRSANLARADYLLTSTMARAAHASGPALRLELALVELKTGTVVAQTSILAQDAALDHAPLPYYRDSPVLVKDQVIEGYVRTASTPRGQRGDAYYLDRIATATQVEEATDLYNQARYREALGEYRSALAAPAGEQLRVLNGIYLATAKLGRAEEAEQAFGRVVAMGIAYRQLSVKFLFSPGTTQFWIDPRINSPYPMWLRQIARESTEAKVCMDIVGHTSRTGKASVNDALSLRRAKDIQRRLVAESRELAARTHVSGMGSRHNLIGSGTDDAIDVLDRRVEFRIVPCK</sequence>
<protein>
    <recommendedName>
        <fullName evidence="2">OmpA-like domain-containing protein</fullName>
    </recommendedName>
</protein>
<evidence type="ECO:0000259" key="2">
    <source>
        <dbReference type="Pfam" id="PF00691"/>
    </source>
</evidence>
<dbReference type="EMBL" id="AP024546">
    <property type="protein sequence ID" value="BCT95241.1"/>
    <property type="molecule type" value="Genomic_DNA"/>
</dbReference>
<evidence type="ECO:0000256" key="1">
    <source>
        <dbReference type="SAM" id="SignalP"/>
    </source>
</evidence>
<name>A0ABM7QCJ0_9GAMM</name>
<accession>A0ABM7QCJ0</accession>
<feature type="signal peptide" evidence="1">
    <location>
        <begin position="1"/>
        <end position="19"/>
    </location>
</feature>
<feature type="domain" description="OmpA-like" evidence="2">
    <location>
        <begin position="300"/>
        <end position="370"/>
    </location>
</feature>
<dbReference type="InterPro" id="IPR036737">
    <property type="entry name" value="OmpA-like_sf"/>
</dbReference>
<dbReference type="InterPro" id="IPR006665">
    <property type="entry name" value="OmpA-like"/>
</dbReference>
<dbReference type="Pfam" id="PF00691">
    <property type="entry name" value="OmpA"/>
    <property type="match status" value="1"/>
</dbReference>
<organism evidence="3 4">
    <name type="scientific">Lysobacter helvus</name>
    <dbReference type="NCBI Taxonomy" id="2675059"/>
    <lineage>
        <taxon>Bacteria</taxon>
        <taxon>Pseudomonadati</taxon>
        <taxon>Pseudomonadota</taxon>
        <taxon>Gammaproteobacteria</taxon>
        <taxon>Lysobacterales</taxon>
        <taxon>Lysobacteraceae</taxon>
        <taxon>Lysobacter</taxon>
    </lineage>
</organism>
<dbReference type="SUPFAM" id="SSF103088">
    <property type="entry name" value="OmpA-like"/>
    <property type="match status" value="1"/>
</dbReference>
<keyword evidence="4" id="KW-1185">Reference proteome</keyword>
<gene>
    <name evidence="3" type="ORF">LYSHEL_11120</name>
</gene>
<proteinExistence type="predicted"/>
<dbReference type="RefSeq" id="WP_213436546.1">
    <property type="nucleotide sequence ID" value="NZ_AP024546.1"/>
</dbReference>